<dbReference type="EnsemblMetazoa" id="RPRC014496-RA">
    <property type="protein sequence ID" value="RPRC014496-PA"/>
    <property type="gene ID" value="RPRC014496"/>
</dbReference>
<dbReference type="EMBL" id="ACPB03003540">
    <property type="status" value="NOT_ANNOTATED_CDS"/>
    <property type="molecule type" value="Genomic_DNA"/>
</dbReference>
<keyword evidence="2" id="KW-1185">Reference proteome</keyword>
<dbReference type="AlphaFoldDB" id="T1IDX6"/>
<reference evidence="1" key="1">
    <citation type="submission" date="2015-05" db="UniProtKB">
        <authorList>
            <consortium name="EnsemblMetazoa"/>
        </authorList>
    </citation>
    <scope>IDENTIFICATION</scope>
</reference>
<name>T1IDX6_RHOPR</name>
<evidence type="ECO:0000313" key="1">
    <source>
        <dbReference type="EnsemblMetazoa" id="RPRC014496-PA"/>
    </source>
</evidence>
<accession>T1IDX6</accession>
<sequence>MGIALILIRCRLPTLKDCWVLSVRLPLSLSDWKQEFLQWSDYLCLVALFDLE</sequence>
<proteinExistence type="predicted"/>
<organism evidence="1 2">
    <name type="scientific">Rhodnius prolixus</name>
    <name type="common">Triatomid bug</name>
    <dbReference type="NCBI Taxonomy" id="13249"/>
    <lineage>
        <taxon>Eukaryota</taxon>
        <taxon>Metazoa</taxon>
        <taxon>Ecdysozoa</taxon>
        <taxon>Arthropoda</taxon>
        <taxon>Hexapoda</taxon>
        <taxon>Insecta</taxon>
        <taxon>Pterygota</taxon>
        <taxon>Neoptera</taxon>
        <taxon>Paraneoptera</taxon>
        <taxon>Hemiptera</taxon>
        <taxon>Heteroptera</taxon>
        <taxon>Panheteroptera</taxon>
        <taxon>Cimicomorpha</taxon>
        <taxon>Reduviidae</taxon>
        <taxon>Triatominae</taxon>
        <taxon>Rhodnius</taxon>
    </lineage>
</organism>
<dbReference type="HOGENOM" id="CLU_3093513_0_0_1"/>
<protein>
    <submittedName>
        <fullName evidence="1">Uncharacterized protein</fullName>
    </submittedName>
</protein>
<evidence type="ECO:0000313" key="2">
    <source>
        <dbReference type="Proteomes" id="UP000015103"/>
    </source>
</evidence>
<dbReference type="InParanoid" id="T1IDX6"/>
<dbReference type="Proteomes" id="UP000015103">
    <property type="component" value="Unassembled WGS sequence"/>
</dbReference>
<dbReference type="VEuPathDB" id="VectorBase:RPRC014496"/>